<dbReference type="EMBL" id="FRAA01000007">
    <property type="protein sequence ID" value="SHK69388.1"/>
    <property type="molecule type" value="Genomic_DNA"/>
</dbReference>
<evidence type="ECO:0000313" key="3">
    <source>
        <dbReference type="Proteomes" id="UP000184474"/>
    </source>
</evidence>
<feature type="chain" id="PRO_5012274490" description="PKD domain-containing protein" evidence="1">
    <location>
        <begin position="23"/>
        <end position="538"/>
    </location>
</feature>
<dbReference type="Gene3D" id="2.60.120.260">
    <property type="entry name" value="Galactose-binding domain-like"/>
    <property type="match status" value="1"/>
</dbReference>
<sequence>MKNLLKYIAAASFLLLGMTACDKEYEAPNAGAKNSVVYSSETTFANQVQVYGEISFGDVSSGVLAREWTVPEGIGYIVSDDSVAASDQSNIKVVFSEPGMHEVKLHQEFDGDFFVGEDVLNSSYDTTIMVTVLDSVSMGFTAHHINDDGTVGAELVLSDGAKNQVTASKIVRFTYLAEGAPQELYWTFGGGSPSVVEYDGNQMADGTADETNVQYKKIGTFDIQFIGYRDRPYGSDTIAFTDFIEVIPSTDPVTLDAVQDRGNMVELSFSREIDPNSVNATDFEVSIANGGVVFSPTVSGVSVDPNDGTLVLLTLEGERFYRDDVVTVSYTPGVMQTTDLVTADAFADVVMTFKPGTNVLAGESSGVQYDFEESADGNTNWPYQWWGAPWDQYTLAVGSVRAHSGNKSAKVTMQPAGGMIISNTDADGNKFTFDVKSGKTYEIGVWIYVESLGNIDDMAGEVPNLIFFYQPATNWGAGRFNFLSTTATGEWIYARTTFESFGADATISPVIRGSNAGNAESITFYMDDWTVTEVELRP</sequence>
<gene>
    <name evidence="2" type="ORF">SAMN04488028_107149</name>
</gene>
<accession>A0A1M6UJU9</accession>
<dbReference type="PROSITE" id="PS51257">
    <property type="entry name" value="PROKAR_LIPOPROTEIN"/>
    <property type="match status" value="1"/>
</dbReference>
<keyword evidence="1" id="KW-0732">Signal</keyword>
<dbReference type="AlphaFoldDB" id="A0A1M6UJU9"/>
<evidence type="ECO:0008006" key="4">
    <source>
        <dbReference type="Google" id="ProtNLM"/>
    </source>
</evidence>
<name>A0A1M6UJU9_REIAG</name>
<feature type="signal peptide" evidence="1">
    <location>
        <begin position="1"/>
        <end position="22"/>
    </location>
</feature>
<dbReference type="STRING" id="156994.SAMN04488028_107149"/>
<dbReference type="Proteomes" id="UP000184474">
    <property type="component" value="Unassembled WGS sequence"/>
</dbReference>
<organism evidence="2 3">
    <name type="scientific">Reichenbachiella agariperforans</name>
    <dbReference type="NCBI Taxonomy" id="156994"/>
    <lineage>
        <taxon>Bacteria</taxon>
        <taxon>Pseudomonadati</taxon>
        <taxon>Bacteroidota</taxon>
        <taxon>Cytophagia</taxon>
        <taxon>Cytophagales</taxon>
        <taxon>Reichenbachiellaceae</taxon>
        <taxon>Reichenbachiella</taxon>
    </lineage>
</organism>
<evidence type="ECO:0000313" key="2">
    <source>
        <dbReference type="EMBL" id="SHK69388.1"/>
    </source>
</evidence>
<protein>
    <recommendedName>
        <fullName evidence="4">PKD domain-containing protein</fullName>
    </recommendedName>
</protein>
<reference evidence="3" key="1">
    <citation type="submission" date="2016-11" db="EMBL/GenBank/DDBJ databases">
        <authorList>
            <person name="Varghese N."/>
            <person name="Submissions S."/>
        </authorList>
    </citation>
    <scope>NUCLEOTIDE SEQUENCE [LARGE SCALE GENOMIC DNA]</scope>
    <source>
        <strain evidence="3">DSM 26134</strain>
    </source>
</reference>
<keyword evidence="3" id="KW-1185">Reference proteome</keyword>
<proteinExistence type="predicted"/>
<dbReference type="RefSeq" id="WP_073124341.1">
    <property type="nucleotide sequence ID" value="NZ_FRAA01000007.1"/>
</dbReference>
<evidence type="ECO:0000256" key="1">
    <source>
        <dbReference type="SAM" id="SignalP"/>
    </source>
</evidence>